<dbReference type="Pfam" id="PF00144">
    <property type="entry name" value="Beta-lactamase"/>
    <property type="match status" value="1"/>
</dbReference>
<feature type="domain" description="Beta-lactamase-related" evidence="2">
    <location>
        <begin position="52"/>
        <end position="314"/>
    </location>
</feature>
<evidence type="ECO:0000313" key="3">
    <source>
        <dbReference type="EMBL" id="MCW1914961.1"/>
    </source>
</evidence>
<dbReference type="PANTHER" id="PTHR43283">
    <property type="entry name" value="BETA-LACTAMASE-RELATED"/>
    <property type="match status" value="1"/>
</dbReference>
<gene>
    <name evidence="3" type="ORF">OJ996_15335</name>
</gene>
<dbReference type="InterPro" id="IPR001466">
    <property type="entry name" value="Beta-lactam-related"/>
</dbReference>
<sequence>MKKLRAVGMLALTMGAAGAGPLPRSTPESQGVASGAVREFVESLDGVPAVHSVMVLRHGKVIAEAWWQPEAAEKAHILNSVSKSFCSTAVGLAMAEGKLSVEDKVLKFFPEDAPAEPSENLKAMRVKDLLTMSSGHDPEPKAAGGEGPTVKQFLAAPVVHAPGTHFQYNTMGTYVLSAIVTKVTGEKVVDYLGPRLFAPLGIEGAKWDESKEGYSLGGYGLYLKTEDVAKLGQLYLQKGKWEGKQLLAESWVAEATKKQVANDPGSHTQMGGDWKQGYGYQFWRCQHGAYRGDGAGGQFCVVLPHQDAVVAMTAGGANMQAQLDVIWAKLLPAFKGGALPEDAVAQAALKELAGKLTVKNPAGK</sequence>
<evidence type="ECO:0000313" key="4">
    <source>
        <dbReference type="Proteomes" id="UP001165653"/>
    </source>
</evidence>
<dbReference type="Proteomes" id="UP001165653">
    <property type="component" value="Unassembled WGS sequence"/>
</dbReference>
<protein>
    <submittedName>
        <fullName evidence="3">Beta-lactamase family protein</fullName>
    </submittedName>
</protein>
<dbReference type="SUPFAM" id="SSF56601">
    <property type="entry name" value="beta-lactamase/transpeptidase-like"/>
    <property type="match status" value="1"/>
</dbReference>
<keyword evidence="4" id="KW-1185">Reference proteome</keyword>
<accession>A0ABT3G523</accession>
<feature type="chain" id="PRO_5046271035" evidence="1">
    <location>
        <begin position="20"/>
        <end position="364"/>
    </location>
</feature>
<evidence type="ECO:0000259" key="2">
    <source>
        <dbReference type="Pfam" id="PF00144"/>
    </source>
</evidence>
<organism evidence="3 4">
    <name type="scientific">Luteolibacter rhizosphaerae</name>
    <dbReference type="NCBI Taxonomy" id="2989719"/>
    <lineage>
        <taxon>Bacteria</taxon>
        <taxon>Pseudomonadati</taxon>
        <taxon>Verrucomicrobiota</taxon>
        <taxon>Verrucomicrobiia</taxon>
        <taxon>Verrucomicrobiales</taxon>
        <taxon>Verrucomicrobiaceae</taxon>
        <taxon>Luteolibacter</taxon>
    </lineage>
</organism>
<keyword evidence="1" id="KW-0732">Signal</keyword>
<dbReference type="PANTHER" id="PTHR43283:SF7">
    <property type="entry name" value="BETA-LACTAMASE-RELATED DOMAIN-CONTAINING PROTEIN"/>
    <property type="match status" value="1"/>
</dbReference>
<reference evidence="3" key="1">
    <citation type="submission" date="2022-10" db="EMBL/GenBank/DDBJ databases">
        <title>Luteolibacter sp. GHJ8, whole genome shotgun sequencing project.</title>
        <authorList>
            <person name="Zhao G."/>
            <person name="Shen L."/>
        </authorList>
    </citation>
    <scope>NUCLEOTIDE SEQUENCE</scope>
    <source>
        <strain evidence="3">GHJ8</strain>
    </source>
</reference>
<name>A0ABT3G523_9BACT</name>
<dbReference type="EMBL" id="JAPDDR010000007">
    <property type="protein sequence ID" value="MCW1914961.1"/>
    <property type="molecule type" value="Genomic_DNA"/>
</dbReference>
<dbReference type="InterPro" id="IPR012338">
    <property type="entry name" value="Beta-lactam/transpept-like"/>
</dbReference>
<proteinExistence type="predicted"/>
<feature type="signal peptide" evidence="1">
    <location>
        <begin position="1"/>
        <end position="19"/>
    </location>
</feature>
<evidence type="ECO:0000256" key="1">
    <source>
        <dbReference type="SAM" id="SignalP"/>
    </source>
</evidence>
<dbReference type="Gene3D" id="3.40.710.10">
    <property type="entry name" value="DD-peptidase/beta-lactamase superfamily"/>
    <property type="match status" value="1"/>
</dbReference>
<dbReference type="RefSeq" id="WP_264514499.1">
    <property type="nucleotide sequence ID" value="NZ_JAPDDR010000007.1"/>
</dbReference>
<dbReference type="InterPro" id="IPR050789">
    <property type="entry name" value="Diverse_Enzym_Activities"/>
</dbReference>
<comment type="caution">
    <text evidence="3">The sequence shown here is derived from an EMBL/GenBank/DDBJ whole genome shotgun (WGS) entry which is preliminary data.</text>
</comment>